<reference evidence="2" key="1">
    <citation type="submission" date="2019-10" db="EMBL/GenBank/DDBJ databases">
        <authorList>
            <consortium name="DOE Joint Genome Institute"/>
            <person name="Kuo A."/>
            <person name="Miyauchi S."/>
            <person name="Kiss E."/>
            <person name="Drula E."/>
            <person name="Kohler A."/>
            <person name="Sanchez-Garcia M."/>
            <person name="Andreopoulos B."/>
            <person name="Barry K.W."/>
            <person name="Bonito G."/>
            <person name="Buee M."/>
            <person name="Carver A."/>
            <person name="Chen C."/>
            <person name="Cichocki N."/>
            <person name="Clum A."/>
            <person name="Culley D."/>
            <person name="Crous P.W."/>
            <person name="Fauchery L."/>
            <person name="Girlanda M."/>
            <person name="Hayes R."/>
            <person name="Keri Z."/>
            <person name="LaButti K."/>
            <person name="Lipzen A."/>
            <person name="Lombard V."/>
            <person name="Magnuson J."/>
            <person name="Maillard F."/>
            <person name="Morin E."/>
            <person name="Murat C."/>
            <person name="Nolan M."/>
            <person name="Ohm R."/>
            <person name="Pangilinan J."/>
            <person name="Pereira M."/>
            <person name="Perotto S."/>
            <person name="Peter M."/>
            <person name="Riley R."/>
            <person name="Sitrit Y."/>
            <person name="Stielow B."/>
            <person name="Szollosi G."/>
            <person name="Zifcakova L."/>
            <person name="Stursova M."/>
            <person name="Spatafora J.W."/>
            <person name="Tedersoo L."/>
            <person name="Vaario L.-M."/>
            <person name="Yamada A."/>
            <person name="Yan M."/>
            <person name="Wang P."/>
            <person name="Xu J."/>
            <person name="Bruns T."/>
            <person name="Baldrian P."/>
            <person name="Vilgalys R."/>
            <person name="Henrissat B."/>
            <person name="Grigoriev I.V."/>
            <person name="Hibbett D."/>
            <person name="Nagy L.G."/>
            <person name="Martin F.M."/>
        </authorList>
    </citation>
    <scope>NUCLEOTIDE SEQUENCE</scope>
    <source>
        <strain evidence="2">BED1</strain>
    </source>
</reference>
<protein>
    <recommendedName>
        <fullName evidence="1">F-box domain-containing protein</fullName>
    </recommendedName>
</protein>
<feature type="domain" description="F-box" evidence="1">
    <location>
        <begin position="9"/>
        <end position="49"/>
    </location>
</feature>
<proteinExistence type="predicted"/>
<dbReference type="CDD" id="cd09917">
    <property type="entry name" value="F-box_SF"/>
    <property type="match status" value="1"/>
</dbReference>
<sequence>MHHALQLQEILLNIFGHRYPGLDTSDLAALARTCRAFKEPALDVLWEDLNDLSPLLRCVPEASRQISSGLYGIRRPLTQIEWDILRSYTRRIRSIFMEDAGINEESVVKLSKPPTIEPFLSNVRKLRFDYTPRTKLLSFHHLPSLVSLDIQLKIPLKRGILWTFSKFSPSLTELYIESHHLANFDISGIDPRIICHWRNLRTFWCSKLHLDVITLVHLSRMPALTCLSFTFRSELPDEISPSFSPLIFSNLKKLMLRSWSLDLIFRLVSQTRYPAVTNVSAFITQLRPSRQHLSSFFTGVQNSGSPHTIQGLSLVQERTWTRPPIWEPVLGLEDLQLYTPFSNLRRINLSIEWKVNLTDNELLSFASAWPLLEELLINMDWGWKTLGGITPNGLLQVLQICRSLTRIALAIDTRGYTEVPPSPASLGLTLPRISFIDVLDSNIEEESVPAITAFIAGLVLPSEFEFRACHSYEIDGWNMIVPGWNRNVPDCQQRRWKGVYDRVKDAVSQLR</sequence>
<dbReference type="InterPro" id="IPR001810">
    <property type="entry name" value="F-box_dom"/>
</dbReference>
<dbReference type="EMBL" id="WHUW01000003">
    <property type="protein sequence ID" value="KAF8449486.1"/>
    <property type="molecule type" value="Genomic_DNA"/>
</dbReference>
<dbReference type="EMBL" id="WHUW01000019">
    <property type="protein sequence ID" value="KAF8437102.1"/>
    <property type="molecule type" value="Genomic_DNA"/>
</dbReference>
<reference evidence="2" key="2">
    <citation type="journal article" date="2020" name="Nat. Commun.">
        <title>Large-scale genome sequencing of mycorrhizal fungi provides insights into the early evolution of symbiotic traits.</title>
        <authorList>
            <person name="Miyauchi S."/>
            <person name="Kiss E."/>
            <person name="Kuo A."/>
            <person name="Drula E."/>
            <person name="Kohler A."/>
            <person name="Sanchez-Garcia M."/>
            <person name="Morin E."/>
            <person name="Andreopoulos B."/>
            <person name="Barry K.W."/>
            <person name="Bonito G."/>
            <person name="Buee M."/>
            <person name="Carver A."/>
            <person name="Chen C."/>
            <person name="Cichocki N."/>
            <person name="Clum A."/>
            <person name="Culley D."/>
            <person name="Crous P.W."/>
            <person name="Fauchery L."/>
            <person name="Girlanda M."/>
            <person name="Hayes R.D."/>
            <person name="Keri Z."/>
            <person name="LaButti K."/>
            <person name="Lipzen A."/>
            <person name="Lombard V."/>
            <person name="Magnuson J."/>
            <person name="Maillard F."/>
            <person name="Murat C."/>
            <person name="Nolan M."/>
            <person name="Ohm R.A."/>
            <person name="Pangilinan J."/>
            <person name="Pereira M.F."/>
            <person name="Perotto S."/>
            <person name="Peter M."/>
            <person name="Pfister S."/>
            <person name="Riley R."/>
            <person name="Sitrit Y."/>
            <person name="Stielow J.B."/>
            <person name="Szollosi G."/>
            <person name="Zifcakova L."/>
            <person name="Stursova M."/>
            <person name="Spatafora J.W."/>
            <person name="Tedersoo L."/>
            <person name="Vaario L.M."/>
            <person name="Yamada A."/>
            <person name="Yan M."/>
            <person name="Wang P."/>
            <person name="Xu J."/>
            <person name="Bruns T."/>
            <person name="Baldrian P."/>
            <person name="Vilgalys R."/>
            <person name="Dunand C."/>
            <person name="Henrissat B."/>
            <person name="Grigoriev I.V."/>
            <person name="Hibbett D."/>
            <person name="Nagy L.G."/>
            <person name="Martin F.M."/>
        </authorList>
    </citation>
    <scope>NUCLEOTIDE SEQUENCE</scope>
    <source>
        <strain evidence="2">BED1</strain>
    </source>
</reference>
<evidence type="ECO:0000313" key="4">
    <source>
        <dbReference type="Proteomes" id="UP001194468"/>
    </source>
</evidence>
<dbReference type="Gene3D" id="3.80.10.10">
    <property type="entry name" value="Ribonuclease Inhibitor"/>
    <property type="match status" value="1"/>
</dbReference>
<dbReference type="SUPFAM" id="SSF52047">
    <property type="entry name" value="RNI-like"/>
    <property type="match status" value="1"/>
</dbReference>
<evidence type="ECO:0000313" key="2">
    <source>
        <dbReference type="EMBL" id="KAF8437102.1"/>
    </source>
</evidence>
<comment type="caution">
    <text evidence="2">The sequence shown here is derived from an EMBL/GenBank/DDBJ whole genome shotgun (WGS) entry which is preliminary data.</text>
</comment>
<dbReference type="Pfam" id="PF12937">
    <property type="entry name" value="F-box-like"/>
    <property type="match status" value="1"/>
</dbReference>
<keyword evidence="4" id="KW-1185">Reference proteome</keyword>
<name>A0AAD4BQI2_BOLED</name>
<evidence type="ECO:0000313" key="3">
    <source>
        <dbReference type="EMBL" id="KAF8449486.1"/>
    </source>
</evidence>
<accession>A0AAD4BQI2</accession>
<gene>
    <name evidence="3" type="ORF">L210DRAFT_3641077</name>
    <name evidence="2" type="ORF">L210DRAFT_3647422</name>
</gene>
<dbReference type="InterPro" id="IPR032675">
    <property type="entry name" value="LRR_dom_sf"/>
</dbReference>
<dbReference type="AlphaFoldDB" id="A0AAD4BQI2"/>
<organism evidence="2 4">
    <name type="scientific">Boletus edulis BED1</name>
    <dbReference type="NCBI Taxonomy" id="1328754"/>
    <lineage>
        <taxon>Eukaryota</taxon>
        <taxon>Fungi</taxon>
        <taxon>Dikarya</taxon>
        <taxon>Basidiomycota</taxon>
        <taxon>Agaricomycotina</taxon>
        <taxon>Agaricomycetes</taxon>
        <taxon>Agaricomycetidae</taxon>
        <taxon>Boletales</taxon>
        <taxon>Boletineae</taxon>
        <taxon>Boletaceae</taxon>
        <taxon>Boletoideae</taxon>
        <taxon>Boletus</taxon>
    </lineage>
</organism>
<evidence type="ECO:0000259" key="1">
    <source>
        <dbReference type="Pfam" id="PF12937"/>
    </source>
</evidence>
<dbReference type="Proteomes" id="UP001194468">
    <property type="component" value="Unassembled WGS sequence"/>
</dbReference>